<dbReference type="Proteomes" id="UP000276133">
    <property type="component" value="Unassembled WGS sequence"/>
</dbReference>
<gene>
    <name evidence="1" type="ORF">BpHYR1_048023</name>
</gene>
<sequence length="73" mass="8185">MTRISLLYDTSLLKLASHRSCKDGPSYLDAFDLLLNPESSVLTLHLWLGSSSCSNITNLRLINRLVPMPHETD</sequence>
<evidence type="ECO:0000313" key="2">
    <source>
        <dbReference type="Proteomes" id="UP000276133"/>
    </source>
</evidence>
<proteinExistence type="predicted"/>
<protein>
    <submittedName>
        <fullName evidence="1">Uncharacterized protein</fullName>
    </submittedName>
</protein>
<accession>A0A3M7TAB5</accession>
<reference evidence="1 2" key="1">
    <citation type="journal article" date="2018" name="Sci. Rep.">
        <title>Genomic signatures of local adaptation to the degree of environmental predictability in rotifers.</title>
        <authorList>
            <person name="Franch-Gras L."/>
            <person name="Hahn C."/>
            <person name="Garcia-Roger E.M."/>
            <person name="Carmona M.J."/>
            <person name="Serra M."/>
            <person name="Gomez A."/>
        </authorList>
    </citation>
    <scope>NUCLEOTIDE SEQUENCE [LARGE SCALE GENOMIC DNA]</scope>
    <source>
        <strain evidence="1">HYR1</strain>
    </source>
</reference>
<evidence type="ECO:0000313" key="1">
    <source>
        <dbReference type="EMBL" id="RNA44760.1"/>
    </source>
</evidence>
<dbReference type="AlphaFoldDB" id="A0A3M7TAB5"/>
<comment type="caution">
    <text evidence="1">The sequence shown here is derived from an EMBL/GenBank/DDBJ whole genome shotgun (WGS) entry which is preliminary data.</text>
</comment>
<keyword evidence="2" id="KW-1185">Reference proteome</keyword>
<name>A0A3M7TAB5_BRAPC</name>
<organism evidence="1 2">
    <name type="scientific">Brachionus plicatilis</name>
    <name type="common">Marine rotifer</name>
    <name type="synonym">Brachionus muelleri</name>
    <dbReference type="NCBI Taxonomy" id="10195"/>
    <lineage>
        <taxon>Eukaryota</taxon>
        <taxon>Metazoa</taxon>
        <taxon>Spiralia</taxon>
        <taxon>Gnathifera</taxon>
        <taxon>Rotifera</taxon>
        <taxon>Eurotatoria</taxon>
        <taxon>Monogononta</taxon>
        <taxon>Pseudotrocha</taxon>
        <taxon>Ploima</taxon>
        <taxon>Brachionidae</taxon>
        <taxon>Brachionus</taxon>
    </lineage>
</organism>
<dbReference type="EMBL" id="REGN01000060">
    <property type="protein sequence ID" value="RNA44760.1"/>
    <property type="molecule type" value="Genomic_DNA"/>
</dbReference>